<dbReference type="Proteomes" id="UP001497382">
    <property type="component" value="Unassembled WGS sequence"/>
</dbReference>
<dbReference type="SUPFAM" id="SSF49599">
    <property type="entry name" value="TRAF domain-like"/>
    <property type="match status" value="1"/>
</dbReference>
<dbReference type="InterPro" id="IPR011333">
    <property type="entry name" value="SKP1/BTB/POZ_sf"/>
</dbReference>
<sequence length="807" mass="95017">MEERDLEYLDPAGLPDIISTLEIEIKDFVSPTKSVHMEITKSIQDFRIHFFLDVFPNEFDKDSREGWVVAIPSLEVESRYEIHDKFISWTLSVIDAEGNPRLPISFQVDCAKRHRDADYYRFPKYLKRSFFLNRADEFLPKGVLTLRCDIFSARNGEIRQPNFFRYEERKLLKTFKDFYHSIPQAVYSKFCDNGPRGEFIVFDFTSQVLALPQFHETRKRFGVYGIPPTLPSISSDSKADSKGILDHIWIFDTHPDRFLLSLDERQDSVGVRLLKTSPIIRQCVNVPLKERAEKRIRIPKTSSRTFKIVLFFLEKGMIPTSRYRDFLHLYKFSHLHEMKDLQQKCAKYWVRCSKIESNYKEVEEIARVYSDEYLSALLYSSVKQSFEEIQKYLEPVHSFKEMKFEDSEDIIESTYDTTLEIKIPRIRTDEWIVKRSEPIKDRYSISNVEVIFSASVYTNRVELRSFHRRNENTDGEKNGKWLEFLPSVFGGNYRFRPGDPSILSCTVSVIDIEGNSRCPKTFQNNLSEGDGAHSKYQEISYFLERVDELLPRGVLTLRCEFSFHFSPRKEVTNDIVDFLSSIPRSGAFNNRAEIEHPCDGFTLYDFTFRIVTLPLFHESRMRFGVHGVPPALPSTCSDSEENSTDTMTDVWIFDTPFSRFLLDLDERQDSIGVRLLKASPVIRRMVNTAMKERREKRILFPDIEDWTFKLVLYFLEKKAFPTSTSREFMNVYKFSHEYLMEEMNQKSAEELTKSLKSSNDLEMLEEFVNFYSDEYLSTLFESRRQEFEDLQQSRLRLVDIPYSDCYA</sequence>
<reference evidence="1 2" key="1">
    <citation type="submission" date="2024-04" db="EMBL/GenBank/DDBJ databases">
        <authorList>
            <person name="Rising A."/>
            <person name="Reimegard J."/>
            <person name="Sonavane S."/>
            <person name="Akerstrom W."/>
            <person name="Nylinder S."/>
            <person name="Hedman E."/>
            <person name="Kallberg Y."/>
        </authorList>
    </citation>
    <scope>NUCLEOTIDE SEQUENCE [LARGE SCALE GENOMIC DNA]</scope>
</reference>
<accession>A0AAV2BXA5</accession>
<organism evidence="1 2">
    <name type="scientific">Larinioides sclopetarius</name>
    <dbReference type="NCBI Taxonomy" id="280406"/>
    <lineage>
        <taxon>Eukaryota</taxon>
        <taxon>Metazoa</taxon>
        <taxon>Ecdysozoa</taxon>
        <taxon>Arthropoda</taxon>
        <taxon>Chelicerata</taxon>
        <taxon>Arachnida</taxon>
        <taxon>Araneae</taxon>
        <taxon>Araneomorphae</taxon>
        <taxon>Entelegynae</taxon>
        <taxon>Araneoidea</taxon>
        <taxon>Araneidae</taxon>
        <taxon>Larinioides</taxon>
    </lineage>
</organism>
<dbReference type="Gene3D" id="3.30.710.10">
    <property type="entry name" value="Potassium Channel Kv1.1, Chain A"/>
    <property type="match status" value="2"/>
</dbReference>
<evidence type="ECO:0000313" key="1">
    <source>
        <dbReference type="EMBL" id="CAL1300862.1"/>
    </source>
</evidence>
<comment type="caution">
    <text evidence="1">The sequence shown here is derived from an EMBL/GenBank/DDBJ whole genome shotgun (WGS) entry which is preliminary data.</text>
</comment>
<gene>
    <name evidence="1" type="ORF">LARSCL_LOCUS22163</name>
</gene>
<name>A0AAV2BXA5_9ARAC</name>
<evidence type="ECO:0008006" key="3">
    <source>
        <dbReference type="Google" id="ProtNLM"/>
    </source>
</evidence>
<dbReference type="AlphaFoldDB" id="A0AAV2BXA5"/>
<proteinExistence type="predicted"/>
<evidence type="ECO:0000313" key="2">
    <source>
        <dbReference type="Proteomes" id="UP001497382"/>
    </source>
</evidence>
<keyword evidence="2" id="KW-1185">Reference proteome</keyword>
<protein>
    <recommendedName>
        <fullName evidence="3">LisH domain-containing protein</fullName>
    </recommendedName>
</protein>
<dbReference type="EMBL" id="CAXIEN010000585">
    <property type="protein sequence ID" value="CAL1300862.1"/>
    <property type="molecule type" value="Genomic_DNA"/>
</dbReference>